<dbReference type="Pfam" id="PF10551">
    <property type="entry name" value="MULE"/>
    <property type="match status" value="1"/>
</dbReference>
<feature type="compositionally biased region" description="Basic residues" evidence="5">
    <location>
        <begin position="496"/>
        <end position="505"/>
    </location>
</feature>
<dbReference type="InterPro" id="IPR007527">
    <property type="entry name" value="Znf_SWIM"/>
</dbReference>
<dbReference type="EMBL" id="KN641289">
    <property type="protein sequence ID" value="KHN46351.1"/>
    <property type="molecule type" value="Genomic_DNA"/>
</dbReference>
<dbReference type="InterPro" id="IPR018289">
    <property type="entry name" value="MULE_transposase_dom"/>
</dbReference>
<keyword evidence="2 4" id="KW-0863">Zinc-finger</keyword>
<dbReference type="PROSITE" id="PS50966">
    <property type="entry name" value="ZF_SWIM"/>
    <property type="match status" value="1"/>
</dbReference>
<evidence type="ECO:0000259" key="6">
    <source>
        <dbReference type="PROSITE" id="PS50966"/>
    </source>
</evidence>
<dbReference type="GO" id="GO:0008270">
    <property type="term" value="F:zinc ion binding"/>
    <property type="evidence" value="ECO:0007669"/>
    <property type="project" value="UniProtKB-KW"/>
</dbReference>
<accession>A0A0B2SI26</accession>
<proteinExistence type="predicted"/>
<keyword evidence="3" id="KW-0862">Zinc</keyword>
<evidence type="ECO:0000256" key="1">
    <source>
        <dbReference type="ARBA" id="ARBA00022723"/>
    </source>
</evidence>
<evidence type="ECO:0000256" key="5">
    <source>
        <dbReference type="SAM" id="MobiDB-lite"/>
    </source>
</evidence>
<evidence type="ECO:0000256" key="2">
    <source>
        <dbReference type="ARBA" id="ARBA00022771"/>
    </source>
</evidence>
<protein>
    <recommendedName>
        <fullName evidence="6">SWIM-type domain-containing protein</fullName>
    </recommendedName>
</protein>
<evidence type="ECO:0000313" key="7">
    <source>
        <dbReference type="EMBL" id="KHN46351.1"/>
    </source>
</evidence>
<feature type="non-terminal residue" evidence="7">
    <location>
        <position position="1"/>
    </location>
</feature>
<feature type="non-terminal residue" evidence="7">
    <location>
        <position position="541"/>
    </location>
</feature>
<dbReference type="InterPro" id="IPR006564">
    <property type="entry name" value="Znf_PMZ"/>
</dbReference>
<evidence type="ECO:0000256" key="3">
    <source>
        <dbReference type="ARBA" id="ARBA00022833"/>
    </source>
</evidence>
<gene>
    <name evidence="7" type="ORF">glysoja_036429</name>
</gene>
<feature type="region of interest" description="Disordered" evidence="5">
    <location>
        <begin position="493"/>
        <end position="517"/>
    </location>
</feature>
<reference evidence="7" key="1">
    <citation type="submission" date="2014-07" db="EMBL/GenBank/DDBJ databases">
        <title>Identification of a novel salt tolerance gene in wild soybean by whole-genome sequencing.</title>
        <authorList>
            <person name="Lam H.-M."/>
            <person name="Qi X."/>
            <person name="Li M.-W."/>
            <person name="Liu X."/>
            <person name="Xie M."/>
            <person name="Ni M."/>
            <person name="Xu X."/>
        </authorList>
    </citation>
    <scope>NUCLEOTIDE SEQUENCE [LARGE SCALE GENOMIC DNA]</scope>
    <source>
        <tissue evidence="7">Root</tissue>
    </source>
</reference>
<dbReference type="PANTHER" id="PTHR31973">
    <property type="entry name" value="POLYPROTEIN, PUTATIVE-RELATED"/>
    <property type="match status" value="1"/>
</dbReference>
<sequence length="541" mass="62926">KDDKRRVTVICKQKDCPFYLWVRKSMQATYWQVVSFQNEHYCFRTVRNSQATPEWVSKRLMSLLMHSPDMRLKALVAFALEKWGFRLSMDQAYRAKVKAIEKIEGATRDQYKHLRSYVAELLDKNKNSTMKIKYDLSPHDPIFERMYVCLKACKSAFVTTCRSLVGLDGCFLKGEFGGQLLTAVGKDGNSQMFPIAYGIVESKNYSSCKWFIDQLIVDLDGIQEGSWAFISDQQKGLVEVIKELGENVEHRLCVKHLYGNWKKKYPGEHMKELMWMAARATTTLDWEKAMLQIKNYDEEAWNDLQKLNPTCWTRSAFKVNTKCDLQVNNMCEAFNNVIMKYRHKPIITLLEGIRFYISSRIVKLRTTLKRYEGSICPKIQQIMEKNKKTCEPWRTHWCGDVDLSLFEVSKGMEKYVVNLKQQTCSCRKWELTGIPCTHAIACMWINGVEPELSVNSYYRKSTVLTTYSFIVYPCNGPNLWPPLQTPVMLPPIMRRAPGRPKKARNKKNDESTKRPYLPRQSRSVVCKNCKAIGHNRRTCKG</sequence>
<dbReference type="PANTHER" id="PTHR31973:SF187">
    <property type="entry name" value="MUTATOR TRANSPOSASE MUDRA PROTEIN"/>
    <property type="match status" value="1"/>
</dbReference>
<dbReference type="Pfam" id="PF04434">
    <property type="entry name" value="SWIM"/>
    <property type="match status" value="1"/>
</dbReference>
<dbReference type="Proteomes" id="UP000053555">
    <property type="component" value="Unassembled WGS sequence"/>
</dbReference>
<evidence type="ECO:0000256" key="4">
    <source>
        <dbReference type="PROSITE-ProRule" id="PRU00325"/>
    </source>
</evidence>
<organism evidence="7">
    <name type="scientific">Glycine soja</name>
    <name type="common">Wild soybean</name>
    <dbReference type="NCBI Taxonomy" id="3848"/>
    <lineage>
        <taxon>Eukaryota</taxon>
        <taxon>Viridiplantae</taxon>
        <taxon>Streptophyta</taxon>
        <taxon>Embryophyta</taxon>
        <taxon>Tracheophyta</taxon>
        <taxon>Spermatophyta</taxon>
        <taxon>Magnoliopsida</taxon>
        <taxon>eudicotyledons</taxon>
        <taxon>Gunneridae</taxon>
        <taxon>Pentapetalae</taxon>
        <taxon>rosids</taxon>
        <taxon>fabids</taxon>
        <taxon>Fabales</taxon>
        <taxon>Fabaceae</taxon>
        <taxon>Papilionoideae</taxon>
        <taxon>50 kb inversion clade</taxon>
        <taxon>NPAAA clade</taxon>
        <taxon>indigoferoid/millettioid clade</taxon>
        <taxon>Phaseoleae</taxon>
        <taxon>Glycine</taxon>
        <taxon>Glycine subgen. Soja</taxon>
    </lineage>
</organism>
<dbReference type="SMART" id="SM00575">
    <property type="entry name" value="ZnF_PMZ"/>
    <property type="match status" value="1"/>
</dbReference>
<name>A0A0B2SI26_GLYSO</name>
<feature type="domain" description="SWIM-type" evidence="6">
    <location>
        <begin position="415"/>
        <end position="447"/>
    </location>
</feature>
<dbReference type="AlphaFoldDB" id="A0A0B2SI26"/>
<keyword evidence="1" id="KW-0479">Metal-binding</keyword>